<dbReference type="SUPFAM" id="SSF56563">
    <property type="entry name" value="Major capsid protein gp5"/>
    <property type="match status" value="1"/>
</dbReference>
<dbReference type="NCBIfam" id="TIGR01554">
    <property type="entry name" value="major_cap_HK97"/>
    <property type="match status" value="1"/>
</dbReference>
<organism evidence="3 4">
    <name type="scientific">Bombilactobacillus bombi</name>
    <dbReference type="NCBI Taxonomy" id="1303590"/>
    <lineage>
        <taxon>Bacteria</taxon>
        <taxon>Bacillati</taxon>
        <taxon>Bacillota</taxon>
        <taxon>Bacilli</taxon>
        <taxon>Lactobacillales</taxon>
        <taxon>Lactobacillaceae</taxon>
        <taxon>Bombilactobacillus</taxon>
    </lineage>
</organism>
<gene>
    <name evidence="3" type="ORF">DS832_06980</name>
</gene>
<dbReference type="RefSeq" id="WP_118910934.1">
    <property type="nucleotide sequence ID" value="NZ_QOCS01000014.1"/>
</dbReference>
<name>A0A417Z656_9LACO</name>
<protein>
    <submittedName>
        <fullName evidence="3">Phage major capsid protein</fullName>
    </submittedName>
</protein>
<proteinExistence type="predicted"/>
<comment type="caution">
    <text evidence="3">The sequence shown here is derived from an EMBL/GenBank/DDBJ whole genome shotgun (WGS) entry which is preliminary data.</text>
</comment>
<evidence type="ECO:0000313" key="4">
    <source>
        <dbReference type="Proteomes" id="UP000284822"/>
    </source>
</evidence>
<reference evidence="3 4" key="1">
    <citation type="submission" date="2018-07" db="EMBL/GenBank/DDBJ databases">
        <title>Genome sequences of six Lactobacillus spp. isolated from bumble bee guts.</title>
        <authorList>
            <person name="Motta E.V.S."/>
            <person name="Moran N.A."/>
        </authorList>
    </citation>
    <scope>NUCLEOTIDE SEQUENCE [LARGE SCALE GENOMIC DNA]</scope>
    <source>
        <strain evidence="3 4">LV-8.1</strain>
    </source>
</reference>
<accession>A0A417Z656</accession>
<dbReference type="AlphaFoldDB" id="A0A417Z656"/>
<dbReference type="Proteomes" id="UP000284822">
    <property type="component" value="Unassembled WGS sequence"/>
</dbReference>
<dbReference type="EMBL" id="QOCS01000014">
    <property type="protein sequence ID" value="RHW46087.1"/>
    <property type="molecule type" value="Genomic_DNA"/>
</dbReference>
<feature type="domain" description="Phage capsid-like C-terminal" evidence="2">
    <location>
        <begin position="133"/>
        <end position="386"/>
    </location>
</feature>
<sequence>MSTTLFEMKANLQTLGQQITKIDDEITQKAMDPKATRQDLKELRSNKADLQERWDVMNEQYGKAQKEQEKLLKRQMKTNPGTTTKDQDINKYADVIRQVMKQGTQFDLNNFKDVMVAGTGKGTENNDGKDGNAFLPINVASELISEPFAQNPLRQDATYTQIVNLILPRIAVEFGDNFKAINDGEAAKEADTKGDQVKFGRFESKVRIGITDAVLLGSPSNLVEYVNNALLNGASQYELARAFTKTPETDEEHMNFYDNSNKIKKITGTDAYTAIKKALADLDDAFSDNAKIYMTKTDYYDLIEKLANNSQTLYGRQPEEILGAPVRFTSWAVNPVVGDFSQYHGNYDPTSAMMEQYKDYDKGINYFQVTLWYDAQIKLASAFRIVDLGK</sequence>
<comment type="subcellular location">
    <subcellularLocation>
        <location evidence="1">Virion</location>
    </subcellularLocation>
</comment>
<evidence type="ECO:0000256" key="1">
    <source>
        <dbReference type="ARBA" id="ARBA00004328"/>
    </source>
</evidence>
<evidence type="ECO:0000259" key="2">
    <source>
        <dbReference type="Pfam" id="PF05065"/>
    </source>
</evidence>
<dbReference type="InterPro" id="IPR024455">
    <property type="entry name" value="Phage_capsid"/>
</dbReference>
<dbReference type="Pfam" id="PF05065">
    <property type="entry name" value="Phage_capsid"/>
    <property type="match status" value="1"/>
</dbReference>
<evidence type="ECO:0000313" key="3">
    <source>
        <dbReference type="EMBL" id="RHW46087.1"/>
    </source>
</evidence>
<dbReference type="InterPro" id="IPR054612">
    <property type="entry name" value="Phage_capsid-like_C"/>
</dbReference>